<evidence type="ECO:0000313" key="2">
    <source>
        <dbReference type="EMBL" id="SDZ02722.1"/>
    </source>
</evidence>
<feature type="transmembrane region" description="Helical" evidence="1">
    <location>
        <begin position="224"/>
        <end position="248"/>
    </location>
</feature>
<proteinExistence type="predicted"/>
<feature type="transmembrane region" description="Helical" evidence="1">
    <location>
        <begin position="20"/>
        <end position="43"/>
    </location>
</feature>
<dbReference type="Proteomes" id="UP000199515">
    <property type="component" value="Unassembled WGS sequence"/>
</dbReference>
<feature type="transmembrane region" description="Helical" evidence="1">
    <location>
        <begin position="105"/>
        <end position="129"/>
    </location>
</feature>
<dbReference type="Pfam" id="PF12730">
    <property type="entry name" value="ABC2_membrane_4"/>
    <property type="match status" value="1"/>
</dbReference>
<keyword evidence="1" id="KW-1133">Transmembrane helix</keyword>
<keyword evidence="3" id="KW-1185">Reference proteome</keyword>
<feature type="transmembrane region" description="Helical" evidence="1">
    <location>
        <begin position="170"/>
        <end position="192"/>
    </location>
</feature>
<dbReference type="AlphaFoldDB" id="A0A1H3PN94"/>
<evidence type="ECO:0000313" key="3">
    <source>
        <dbReference type="Proteomes" id="UP000199515"/>
    </source>
</evidence>
<gene>
    <name evidence="2" type="ORF">SAMN05421504_108324</name>
</gene>
<keyword evidence="1" id="KW-0472">Membrane</keyword>
<keyword evidence="1" id="KW-0812">Transmembrane</keyword>
<dbReference type="STRING" id="589385.SAMN05421504_108324"/>
<protein>
    <submittedName>
        <fullName evidence="2">ABC-2 type transport system permease protein</fullName>
    </submittedName>
</protein>
<feature type="transmembrane region" description="Helical" evidence="1">
    <location>
        <begin position="55"/>
        <end position="76"/>
    </location>
</feature>
<sequence>MTKPGDAIASEWTKFWSVRATWWSLAAAAVLMAAYSVMGGWAIARAGETGSVRSIAINGAFYMAQFPVIAVATLFVTSEYASGSIRSSLLWVPVRNRLLLAKSAVLLPVLSVLGAALAGLAMVVGGFVAGDHASRIPAGEVVLTIAGMAAYFALLGLLCLGIGTALRSTAGAIVSVIVLLLMVPMLVGALGADALIDYFPGFAGINGMLPKGELNPVFHTPTVYAPWIGMLSCAAWSVGALAAGSVLLRKRDA</sequence>
<organism evidence="2 3">
    <name type="scientific">Amycolatopsis xylanica</name>
    <dbReference type="NCBI Taxonomy" id="589385"/>
    <lineage>
        <taxon>Bacteria</taxon>
        <taxon>Bacillati</taxon>
        <taxon>Actinomycetota</taxon>
        <taxon>Actinomycetes</taxon>
        <taxon>Pseudonocardiales</taxon>
        <taxon>Pseudonocardiaceae</taxon>
        <taxon>Amycolatopsis</taxon>
    </lineage>
</organism>
<name>A0A1H3PN94_9PSEU</name>
<dbReference type="EMBL" id="FNON01000008">
    <property type="protein sequence ID" value="SDZ02722.1"/>
    <property type="molecule type" value="Genomic_DNA"/>
</dbReference>
<reference evidence="2 3" key="1">
    <citation type="submission" date="2016-10" db="EMBL/GenBank/DDBJ databases">
        <authorList>
            <person name="de Groot N.N."/>
        </authorList>
    </citation>
    <scope>NUCLEOTIDE SEQUENCE [LARGE SCALE GENOMIC DNA]</scope>
    <source>
        <strain evidence="2 3">CPCC 202699</strain>
    </source>
</reference>
<evidence type="ECO:0000256" key="1">
    <source>
        <dbReference type="SAM" id="Phobius"/>
    </source>
</evidence>
<accession>A0A1H3PN94</accession>
<feature type="transmembrane region" description="Helical" evidence="1">
    <location>
        <begin position="141"/>
        <end position="163"/>
    </location>
</feature>
<dbReference type="OrthoDB" id="3432393at2"/>
<dbReference type="RefSeq" id="WP_091295900.1">
    <property type="nucleotide sequence ID" value="NZ_FNON01000008.1"/>
</dbReference>